<dbReference type="Proteomes" id="UP001597101">
    <property type="component" value="Unassembled WGS sequence"/>
</dbReference>
<dbReference type="PANTHER" id="PTHR33608:SF3">
    <property type="entry name" value="SLR2013 PROTEIN"/>
    <property type="match status" value="1"/>
</dbReference>
<comment type="caution">
    <text evidence="2">The sequence shown here is derived from an EMBL/GenBank/DDBJ whole genome shotgun (WGS) entry which is preliminary data.</text>
</comment>
<dbReference type="InterPro" id="IPR002881">
    <property type="entry name" value="DUF58"/>
</dbReference>
<gene>
    <name evidence="2" type="ORF">ACFQ14_10340</name>
</gene>
<keyword evidence="3" id="KW-1185">Reference proteome</keyword>
<dbReference type="EMBL" id="JBHTJV010000009">
    <property type="protein sequence ID" value="MFD0916806.1"/>
    <property type="molecule type" value="Genomic_DNA"/>
</dbReference>
<dbReference type="InterPro" id="IPR036465">
    <property type="entry name" value="vWFA_dom_sf"/>
</dbReference>
<proteinExistence type="predicted"/>
<dbReference type="RefSeq" id="WP_377212655.1">
    <property type="nucleotide sequence ID" value="NZ_JBHTJV010000009.1"/>
</dbReference>
<protein>
    <submittedName>
        <fullName evidence="2">DUF58 domain-containing protein</fullName>
    </submittedName>
</protein>
<evidence type="ECO:0000313" key="3">
    <source>
        <dbReference type="Proteomes" id="UP001597101"/>
    </source>
</evidence>
<dbReference type="PANTHER" id="PTHR33608">
    <property type="entry name" value="BLL2464 PROTEIN"/>
    <property type="match status" value="1"/>
</dbReference>
<dbReference type="Pfam" id="PF01882">
    <property type="entry name" value="DUF58"/>
    <property type="match status" value="1"/>
</dbReference>
<evidence type="ECO:0000313" key="2">
    <source>
        <dbReference type="EMBL" id="MFD0916806.1"/>
    </source>
</evidence>
<name>A0ABW3FE84_9HYPH</name>
<feature type="domain" description="DUF58" evidence="1">
    <location>
        <begin position="198"/>
        <end position="377"/>
    </location>
</feature>
<organism evidence="2 3">
    <name type="scientific">Pseudahrensia aquimaris</name>
    <dbReference type="NCBI Taxonomy" id="744461"/>
    <lineage>
        <taxon>Bacteria</taxon>
        <taxon>Pseudomonadati</taxon>
        <taxon>Pseudomonadota</taxon>
        <taxon>Alphaproteobacteria</taxon>
        <taxon>Hyphomicrobiales</taxon>
        <taxon>Ahrensiaceae</taxon>
        <taxon>Pseudahrensia</taxon>
    </lineage>
</organism>
<reference evidence="3" key="1">
    <citation type="journal article" date="2019" name="Int. J. Syst. Evol. Microbiol.">
        <title>The Global Catalogue of Microorganisms (GCM) 10K type strain sequencing project: providing services to taxonomists for standard genome sequencing and annotation.</title>
        <authorList>
            <consortium name="The Broad Institute Genomics Platform"/>
            <consortium name="The Broad Institute Genome Sequencing Center for Infectious Disease"/>
            <person name="Wu L."/>
            <person name="Ma J."/>
        </authorList>
    </citation>
    <scope>NUCLEOTIDE SEQUENCE [LARGE SCALE GENOMIC DNA]</scope>
    <source>
        <strain evidence="3">CCUG 60023</strain>
    </source>
</reference>
<evidence type="ECO:0000259" key="1">
    <source>
        <dbReference type="Pfam" id="PF01882"/>
    </source>
</evidence>
<accession>A0ABW3FE84</accession>
<sequence length="436" mass="48270">MRPSARLLWLALGGLLFAIVCVAVPALPVEAATLPLAGLVLAVLIDLAVSLRGGAVQLEAIQPNDVFTGEAAKFHLRLSSRSPLLLSLFVEGRVQTQDGLQAPEVFSFVAQDDALVCDLPLKGVKRGTWMIERLWLKWSSRLGLIEFVPSHRIDHAVAVVPNIRPITSGEIDLKLRSALFGMKETVWRGEGSEFHQMTEYVAGMDPRSIDWKHSARHQKMLAKEMRAERNHQVVMAVDNGQLMRQEIDGLAMIDHMINSALALTWACLQSGDLVGLLGFDARPRHYAPPAPGQKTFALMRRQMADLEYSSVATNHTLALSHLQQKLQKRSLIVVLSDFADPLSAELLLDHMTILNRHHVVIFVSLRDPVLEEVAMGKTSSMDGVAKAVSAAEMLKERRSVLDQMSAMGVYVIETYPGQMTPRLLSTYLDIKAREVI</sequence>
<dbReference type="SUPFAM" id="SSF53300">
    <property type="entry name" value="vWA-like"/>
    <property type="match status" value="1"/>
</dbReference>